<dbReference type="SUPFAM" id="SSF48264">
    <property type="entry name" value="Cytochrome P450"/>
    <property type="match status" value="1"/>
</dbReference>
<accession>A0A3R7F6N7</accession>
<dbReference type="InterPro" id="IPR017972">
    <property type="entry name" value="Cyt_P450_CS"/>
</dbReference>
<evidence type="ECO:0000256" key="1">
    <source>
        <dbReference type="ARBA" id="ARBA00010617"/>
    </source>
</evidence>
<dbReference type="InterPro" id="IPR036396">
    <property type="entry name" value="Cyt_P450_sf"/>
</dbReference>
<dbReference type="Pfam" id="PF00067">
    <property type="entry name" value="p450"/>
    <property type="match status" value="1"/>
</dbReference>
<keyword evidence="4 7" id="KW-0560">Oxidoreductase</keyword>
<dbReference type="PANTHER" id="PTHR46696:SF1">
    <property type="entry name" value="CYTOCHROME P450 YJIB-RELATED"/>
    <property type="match status" value="1"/>
</dbReference>
<evidence type="ECO:0000256" key="6">
    <source>
        <dbReference type="ARBA" id="ARBA00023033"/>
    </source>
</evidence>
<protein>
    <submittedName>
        <fullName evidence="8">Cytochrome P450</fullName>
    </submittedName>
</protein>
<dbReference type="GO" id="GO:0020037">
    <property type="term" value="F:heme binding"/>
    <property type="evidence" value="ECO:0007669"/>
    <property type="project" value="InterPro"/>
</dbReference>
<evidence type="ECO:0000313" key="9">
    <source>
        <dbReference type="Proteomes" id="UP000028058"/>
    </source>
</evidence>
<dbReference type="PROSITE" id="PS00086">
    <property type="entry name" value="CYTOCHROME_P450"/>
    <property type="match status" value="1"/>
</dbReference>
<keyword evidence="2 7" id="KW-0349">Heme</keyword>
<dbReference type="OrthoDB" id="5500002at2"/>
<dbReference type="InterPro" id="IPR001128">
    <property type="entry name" value="Cyt_P450"/>
</dbReference>
<dbReference type="AlphaFoldDB" id="A0A3R7F6N7"/>
<evidence type="ECO:0000256" key="5">
    <source>
        <dbReference type="ARBA" id="ARBA00023004"/>
    </source>
</evidence>
<comment type="similarity">
    <text evidence="1 7">Belongs to the cytochrome P450 family.</text>
</comment>
<comment type="caution">
    <text evidence="8">The sequence shown here is derived from an EMBL/GenBank/DDBJ whole genome shotgun (WGS) entry which is preliminary data.</text>
</comment>
<gene>
    <name evidence="8" type="ORF">SFRA_026070</name>
</gene>
<evidence type="ECO:0000256" key="2">
    <source>
        <dbReference type="ARBA" id="ARBA00022617"/>
    </source>
</evidence>
<dbReference type="Proteomes" id="UP000028058">
    <property type="component" value="Unassembled WGS sequence"/>
</dbReference>
<dbReference type="CDD" id="cd11029">
    <property type="entry name" value="CYP107-like"/>
    <property type="match status" value="1"/>
</dbReference>
<dbReference type="RefSeq" id="WP_043462303.1">
    <property type="nucleotide sequence ID" value="NZ_CP134822.1"/>
</dbReference>
<organism evidence="8 9">
    <name type="scientific">Streptomyces xinghaiensis</name>
    <dbReference type="NCBI Taxonomy" id="1038928"/>
    <lineage>
        <taxon>Bacteria</taxon>
        <taxon>Bacillati</taxon>
        <taxon>Actinomycetota</taxon>
        <taxon>Actinomycetes</taxon>
        <taxon>Kitasatosporales</taxon>
        <taxon>Streptomycetaceae</taxon>
        <taxon>Streptomyces</taxon>
    </lineage>
</organism>
<evidence type="ECO:0000313" key="8">
    <source>
        <dbReference type="EMBL" id="RKM91920.1"/>
    </source>
</evidence>
<evidence type="ECO:0000256" key="3">
    <source>
        <dbReference type="ARBA" id="ARBA00022723"/>
    </source>
</evidence>
<dbReference type="GO" id="GO:0005506">
    <property type="term" value="F:iron ion binding"/>
    <property type="evidence" value="ECO:0007669"/>
    <property type="project" value="InterPro"/>
</dbReference>
<keyword evidence="5 7" id="KW-0408">Iron</keyword>
<reference evidence="8 9" key="1">
    <citation type="journal article" date="2014" name="Genome Announc.">
        <title>Draft Genome Sequence of Streptomyces fradiae ATCC 19609, a Strain Highly Sensitive to Antibiotics.</title>
        <authorList>
            <person name="Bekker O.B."/>
            <person name="Klimina K.M."/>
            <person name="Vatlin A.A."/>
            <person name="Zakharevich N.V."/>
            <person name="Kasianov A.S."/>
            <person name="Danilenko V.N."/>
        </authorList>
    </citation>
    <scope>NUCLEOTIDE SEQUENCE [LARGE SCALE GENOMIC DNA]</scope>
    <source>
        <strain evidence="8 9">ATCC 19609</strain>
    </source>
</reference>
<dbReference type="InterPro" id="IPR002397">
    <property type="entry name" value="Cyt_P450_B"/>
</dbReference>
<dbReference type="Gene3D" id="1.10.630.10">
    <property type="entry name" value="Cytochrome P450"/>
    <property type="match status" value="1"/>
</dbReference>
<dbReference type="GO" id="GO:0004497">
    <property type="term" value="F:monooxygenase activity"/>
    <property type="evidence" value="ECO:0007669"/>
    <property type="project" value="UniProtKB-KW"/>
</dbReference>
<dbReference type="FunFam" id="1.10.630.10:FF:000018">
    <property type="entry name" value="Cytochrome P450 monooxygenase"/>
    <property type="match status" value="1"/>
</dbReference>
<dbReference type="PRINTS" id="PR00385">
    <property type="entry name" value="P450"/>
</dbReference>
<dbReference type="PRINTS" id="PR00359">
    <property type="entry name" value="BP450"/>
</dbReference>
<evidence type="ECO:0000256" key="7">
    <source>
        <dbReference type="RuleBase" id="RU000461"/>
    </source>
</evidence>
<name>A0A3R7F6N7_9ACTN</name>
<keyword evidence="3 7" id="KW-0479">Metal-binding</keyword>
<evidence type="ECO:0000256" key="4">
    <source>
        <dbReference type="ARBA" id="ARBA00023002"/>
    </source>
</evidence>
<proteinExistence type="inferred from homology"/>
<keyword evidence="9" id="KW-1185">Reference proteome</keyword>
<dbReference type="PANTHER" id="PTHR46696">
    <property type="entry name" value="P450, PUTATIVE (EUROFUNG)-RELATED"/>
    <property type="match status" value="1"/>
</dbReference>
<keyword evidence="6 7" id="KW-0503">Monooxygenase</keyword>
<sequence length="420" mass="45603">MTQAQTEPIVLDPTGADPHTEARLLRDQGPAARILLPGGFPAWSITRPDVIRALLTDDTRVSKNPRHWPAWRDGQVPDGWPLAALVRVTSMLTQDGENHRRLRTISAPAFAPRRIEALRARVTAITTDLLDTLEAAYALPDQSTDLYEHLARPLPTRLICDLFGVPDTLRPDALRAVDGVLATAATPQQAADTIQNLDAVMEALLREKEAEPGDDMATDLLTTRDNVGRPLTRREMLDTLALMIGAGAETAVNLIAYGIAELLAHPDQLLLAASGEVPWDAVVEEVLRVRPPIMHMPLRFATTDIHLPGQKDGEPDVVIRAGEPILPGFGAVGRDPDLHHNPDAFDITRTTKAHMAFGHGPHYCLGAALGRMEAAVALPALFDRFPTAQLAVPRSELTPLPSFIAHGLSALPVHLTRPVK</sequence>
<dbReference type="GO" id="GO:0016705">
    <property type="term" value="F:oxidoreductase activity, acting on paired donors, with incorporation or reduction of molecular oxygen"/>
    <property type="evidence" value="ECO:0007669"/>
    <property type="project" value="InterPro"/>
</dbReference>
<dbReference type="EMBL" id="JNAD02000015">
    <property type="protein sequence ID" value="RKM91920.1"/>
    <property type="molecule type" value="Genomic_DNA"/>
</dbReference>